<proteinExistence type="predicted"/>
<name>A0AAE1JVV9_9FABA</name>
<reference evidence="1" key="1">
    <citation type="submission" date="2023-10" db="EMBL/GenBank/DDBJ databases">
        <title>Chromosome-level genome of the transformable northern wattle, Acacia crassicarpa.</title>
        <authorList>
            <person name="Massaro I."/>
            <person name="Sinha N.R."/>
            <person name="Poethig S."/>
            <person name="Leichty A.R."/>
        </authorList>
    </citation>
    <scope>NUCLEOTIDE SEQUENCE</scope>
    <source>
        <strain evidence="1">Acra3RX</strain>
        <tissue evidence="1">Leaf</tissue>
    </source>
</reference>
<evidence type="ECO:0000313" key="2">
    <source>
        <dbReference type="Proteomes" id="UP001293593"/>
    </source>
</evidence>
<accession>A0AAE1JVV9</accession>
<evidence type="ECO:0000313" key="1">
    <source>
        <dbReference type="EMBL" id="KAK4276091.1"/>
    </source>
</evidence>
<sequence>MTIEEGEINLDQRRNCSTIVHNFIRDDQIADKNLAHYANPNMTAATHTSAAIDDEGPSDRVVEINIIKKNIANQLARENRLPPI</sequence>
<dbReference type="EMBL" id="JAWXYG010000004">
    <property type="protein sequence ID" value="KAK4276091.1"/>
    <property type="molecule type" value="Genomic_DNA"/>
</dbReference>
<keyword evidence="2" id="KW-1185">Reference proteome</keyword>
<dbReference type="Proteomes" id="UP001293593">
    <property type="component" value="Unassembled WGS sequence"/>
</dbReference>
<dbReference type="AlphaFoldDB" id="A0AAE1JVV9"/>
<protein>
    <submittedName>
        <fullName evidence="1">Uncharacterized protein</fullName>
    </submittedName>
</protein>
<organism evidence="1 2">
    <name type="scientific">Acacia crassicarpa</name>
    <name type="common">northern wattle</name>
    <dbReference type="NCBI Taxonomy" id="499986"/>
    <lineage>
        <taxon>Eukaryota</taxon>
        <taxon>Viridiplantae</taxon>
        <taxon>Streptophyta</taxon>
        <taxon>Embryophyta</taxon>
        <taxon>Tracheophyta</taxon>
        <taxon>Spermatophyta</taxon>
        <taxon>Magnoliopsida</taxon>
        <taxon>eudicotyledons</taxon>
        <taxon>Gunneridae</taxon>
        <taxon>Pentapetalae</taxon>
        <taxon>rosids</taxon>
        <taxon>fabids</taxon>
        <taxon>Fabales</taxon>
        <taxon>Fabaceae</taxon>
        <taxon>Caesalpinioideae</taxon>
        <taxon>mimosoid clade</taxon>
        <taxon>Acacieae</taxon>
        <taxon>Acacia</taxon>
    </lineage>
</organism>
<comment type="caution">
    <text evidence="1">The sequence shown here is derived from an EMBL/GenBank/DDBJ whole genome shotgun (WGS) entry which is preliminary data.</text>
</comment>
<gene>
    <name evidence="1" type="ORF">QN277_019080</name>
</gene>